<evidence type="ECO:0000313" key="1">
    <source>
        <dbReference type="EMBL" id="GAG07801.1"/>
    </source>
</evidence>
<gene>
    <name evidence="1" type="ORF">S01H1_38784</name>
</gene>
<sequence length="55" mass="6471">MNLTCNHLLITYCEYCGVFCENCGFDFSNDEEWDMELETADNVIRRNYICGCEDD</sequence>
<name>X0W507_9ZZZZ</name>
<accession>X0W507</accession>
<organism evidence="1">
    <name type="scientific">marine sediment metagenome</name>
    <dbReference type="NCBI Taxonomy" id="412755"/>
    <lineage>
        <taxon>unclassified sequences</taxon>
        <taxon>metagenomes</taxon>
        <taxon>ecological metagenomes</taxon>
    </lineage>
</organism>
<dbReference type="AlphaFoldDB" id="X0W507"/>
<reference evidence="1" key="1">
    <citation type="journal article" date="2014" name="Front. Microbiol.">
        <title>High frequency of phylogenetically diverse reductive dehalogenase-homologous genes in deep subseafloor sedimentary metagenomes.</title>
        <authorList>
            <person name="Kawai M."/>
            <person name="Futagami T."/>
            <person name="Toyoda A."/>
            <person name="Takaki Y."/>
            <person name="Nishi S."/>
            <person name="Hori S."/>
            <person name="Arai W."/>
            <person name="Tsubouchi T."/>
            <person name="Morono Y."/>
            <person name="Uchiyama I."/>
            <person name="Ito T."/>
            <person name="Fujiyama A."/>
            <person name="Inagaki F."/>
            <person name="Takami H."/>
        </authorList>
    </citation>
    <scope>NUCLEOTIDE SEQUENCE</scope>
    <source>
        <strain evidence="1">Expedition CK06-06</strain>
    </source>
</reference>
<dbReference type="EMBL" id="BARS01024430">
    <property type="protein sequence ID" value="GAG07801.1"/>
    <property type="molecule type" value="Genomic_DNA"/>
</dbReference>
<proteinExistence type="predicted"/>
<comment type="caution">
    <text evidence="1">The sequence shown here is derived from an EMBL/GenBank/DDBJ whole genome shotgun (WGS) entry which is preliminary data.</text>
</comment>
<protein>
    <submittedName>
        <fullName evidence="1">Uncharacterized protein</fullName>
    </submittedName>
</protein>